<feature type="domain" description="Acyltransferase 3" evidence="2">
    <location>
        <begin position="28"/>
        <end position="354"/>
    </location>
</feature>
<reference evidence="3" key="1">
    <citation type="submission" date="2010-07" db="EMBL/GenBank/DDBJ databases">
        <authorList>
            <person name="Muzny D."/>
            <person name="Qin X."/>
            <person name="Deng J."/>
            <person name="Jiang H."/>
            <person name="Liu Y."/>
            <person name="Qu J."/>
            <person name="Song X.-Z."/>
            <person name="Zhang L."/>
            <person name="Thornton R."/>
            <person name="Coyle M."/>
            <person name="Francisco L."/>
            <person name="Jackson L."/>
            <person name="Javaid M."/>
            <person name="Korchina V."/>
            <person name="Kovar C."/>
            <person name="Mata R."/>
            <person name="Mathew T."/>
            <person name="Ngo R."/>
            <person name="Nguyen L."/>
            <person name="Nguyen N."/>
            <person name="Okwuonu G."/>
            <person name="Ongeri F."/>
            <person name="Pham C."/>
            <person name="Simmons D."/>
            <person name="Wilczek-Boney K."/>
            <person name="Hale W."/>
            <person name="Jakkamsetti A."/>
            <person name="Pham P."/>
            <person name="Ruth R."/>
            <person name="San Lucas F."/>
            <person name="Warren J."/>
            <person name="Zhang J."/>
            <person name="Zhao Z."/>
            <person name="Zhou C."/>
            <person name="Zhu D."/>
            <person name="Lee S."/>
            <person name="Bess C."/>
            <person name="Blankenburg K."/>
            <person name="Forbes L."/>
            <person name="Fu Q."/>
            <person name="Gubbala S."/>
            <person name="Hirani K."/>
            <person name="Jayaseelan J.C."/>
            <person name="Lara F."/>
            <person name="Munidasa M."/>
            <person name="Palculict T."/>
            <person name="Patil S."/>
            <person name="Pu L.-L."/>
            <person name="Saada N."/>
            <person name="Tang L."/>
            <person name="Weissenberger G."/>
            <person name="Zhu Y."/>
            <person name="Hemphill L."/>
            <person name="Shang Y."/>
            <person name="Youmans B."/>
            <person name="Ayvaz T."/>
            <person name="Ross M."/>
            <person name="Santibanez J."/>
            <person name="Aqrawi P."/>
            <person name="Gross S."/>
            <person name="Joshi V."/>
            <person name="Fowler G."/>
            <person name="Nazareth L."/>
            <person name="Reid J."/>
            <person name="Worley K."/>
            <person name="Petrosino J."/>
            <person name="Highlander S."/>
            <person name="Gibbs R."/>
        </authorList>
    </citation>
    <scope>NUCLEOTIDE SEQUENCE [LARGE SCALE GENOMIC DNA]</scope>
    <source>
        <strain evidence="3">DSM 16973</strain>
    </source>
</reference>
<dbReference type="eggNOG" id="COG3274">
    <property type="taxonomic scope" value="Bacteria"/>
</dbReference>
<protein>
    <recommendedName>
        <fullName evidence="2">Acyltransferase 3 domain-containing protein</fullName>
    </recommendedName>
</protein>
<feature type="transmembrane region" description="Helical" evidence="1">
    <location>
        <begin position="234"/>
        <end position="252"/>
    </location>
</feature>
<keyword evidence="1" id="KW-0812">Transmembrane</keyword>
<dbReference type="HOGENOM" id="CLU_061343_1_0_10"/>
<proteinExistence type="predicted"/>
<keyword evidence="4" id="KW-1185">Reference proteome</keyword>
<feature type="transmembrane region" description="Helical" evidence="1">
    <location>
        <begin position="32"/>
        <end position="49"/>
    </location>
</feature>
<dbReference type="InterPro" id="IPR002656">
    <property type="entry name" value="Acyl_transf_3_dom"/>
</dbReference>
<dbReference type="Proteomes" id="UP000004394">
    <property type="component" value="Unassembled WGS sequence"/>
</dbReference>
<dbReference type="BioCyc" id="PMAR862515-HMP:GMOO-695-MONOMER"/>
<evidence type="ECO:0000259" key="2">
    <source>
        <dbReference type="Pfam" id="PF01757"/>
    </source>
</evidence>
<evidence type="ECO:0000256" key="1">
    <source>
        <dbReference type="SAM" id="Phobius"/>
    </source>
</evidence>
<feature type="transmembrane region" description="Helical" evidence="1">
    <location>
        <begin position="150"/>
        <end position="170"/>
    </location>
</feature>
<keyword evidence="1" id="KW-0472">Membrane</keyword>
<dbReference type="EMBL" id="AEEI01000024">
    <property type="protein sequence ID" value="EFM02377.1"/>
    <property type="molecule type" value="Genomic_DNA"/>
</dbReference>
<feature type="transmembrane region" description="Helical" evidence="1">
    <location>
        <begin position="264"/>
        <end position="287"/>
    </location>
</feature>
<dbReference type="STRING" id="862515.HMPREF0658_0682"/>
<evidence type="ECO:0000313" key="4">
    <source>
        <dbReference type="Proteomes" id="UP000004394"/>
    </source>
</evidence>
<comment type="caution">
    <text evidence="3">The sequence shown here is derived from an EMBL/GenBank/DDBJ whole genome shotgun (WGS) entry which is preliminary data.</text>
</comment>
<feature type="transmembrane region" description="Helical" evidence="1">
    <location>
        <begin position="177"/>
        <end position="196"/>
    </location>
</feature>
<sequence length="401" mass="46282">MTLKPNVKIEGMKNDKTMVASRMNKRNVNIDVLRVVLMLLIVFWHFLIHGLKISFPDTPCLSLTTGTSVFNFLCIKGMLSIASAAVNCYILITGYFLIDRYKVMFRKIERLWCLTFFYLVGITIACYLLTDVTSLRSIAKSILMIPPYFYWFISCYLGLLLLSPFLSLMVRPLSNRQYAFLLVALSICFLNFPIHFPFGDVMGIGGSSLPMMLLLYLTGGFIKRVEHKITMKMGLVVFFIGLFLLFLGGTGYDYLHYLRGEMKYSAYSTAYNGLPFFISIGLFISFIKLKLKGRLWYGVARLSPYVLGVYLIHDHTELRQWVWYFIPQTDFITSWSFLPVMIGYCLAVFFLCLGIDFVRAMLVRTLHTERWLSPFNTFLYRNRLIRLLVDSAQNIGGVQNK</sequence>
<dbReference type="Pfam" id="PF01757">
    <property type="entry name" value="Acyl_transf_3"/>
    <property type="match status" value="1"/>
</dbReference>
<evidence type="ECO:0000313" key="3">
    <source>
        <dbReference type="EMBL" id="EFM02377.1"/>
    </source>
</evidence>
<accession>E0NR81</accession>
<keyword evidence="1" id="KW-1133">Transmembrane helix</keyword>
<dbReference type="GO" id="GO:0016747">
    <property type="term" value="F:acyltransferase activity, transferring groups other than amino-acyl groups"/>
    <property type="evidence" value="ECO:0007669"/>
    <property type="project" value="InterPro"/>
</dbReference>
<feature type="transmembrane region" description="Helical" evidence="1">
    <location>
        <begin position="69"/>
        <end position="98"/>
    </location>
</feature>
<name>E0NR81_9BACT</name>
<feature type="transmembrane region" description="Helical" evidence="1">
    <location>
        <begin position="294"/>
        <end position="312"/>
    </location>
</feature>
<feature type="transmembrane region" description="Helical" evidence="1">
    <location>
        <begin position="332"/>
        <end position="355"/>
    </location>
</feature>
<feature type="transmembrane region" description="Helical" evidence="1">
    <location>
        <begin position="202"/>
        <end position="222"/>
    </location>
</feature>
<organism evidence="3 4">
    <name type="scientific">Hoylesella marshii DSM 16973 = JCM 13450</name>
    <dbReference type="NCBI Taxonomy" id="862515"/>
    <lineage>
        <taxon>Bacteria</taxon>
        <taxon>Pseudomonadati</taxon>
        <taxon>Bacteroidota</taxon>
        <taxon>Bacteroidia</taxon>
        <taxon>Bacteroidales</taxon>
        <taxon>Prevotellaceae</taxon>
        <taxon>Hoylesella</taxon>
    </lineage>
</organism>
<gene>
    <name evidence="3" type="ORF">HMPREF0658_0682</name>
</gene>
<dbReference type="AlphaFoldDB" id="E0NR81"/>
<feature type="transmembrane region" description="Helical" evidence="1">
    <location>
        <begin position="110"/>
        <end position="130"/>
    </location>
</feature>